<organism evidence="2 3">
    <name type="scientific">Paracoccus marinaquae</name>
    <dbReference type="NCBI Taxonomy" id="2841926"/>
    <lineage>
        <taxon>Bacteria</taxon>
        <taxon>Pseudomonadati</taxon>
        <taxon>Pseudomonadota</taxon>
        <taxon>Alphaproteobacteria</taxon>
        <taxon>Rhodobacterales</taxon>
        <taxon>Paracoccaceae</taxon>
        <taxon>Paracoccus</taxon>
    </lineage>
</organism>
<accession>A0ABS6AI43</accession>
<proteinExistence type="predicted"/>
<gene>
    <name evidence="2" type="ORF">KNW02_09095</name>
</gene>
<keyword evidence="1" id="KW-0812">Transmembrane</keyword>
<protein>
    <submittedName>
        <fullName evidence="2">Uncharacterized protein</fullName>
    </submittedName>
</protein>
<keyword evidence="1" id="KW-1133">Transmembrane helix</keyword>
<feature type="transmembrane region" description="Helical" evidence="1">
    <location>
        <begin position="7"/>
        <end position="29"/>
    </location>
</feature>
<evidence type="ECO:0000313" key="2">
    <source>
        <dbReference type="EMBL" id="MBU3030275.1"/>
    </source>
</evidence>
<comment type="caution">
    <text evidence="2">The sequence shown here is derived from an EMBL/GenBank/DDBJ whole genome shotgun (WGS) entry which is preliminary data.</text>
</comment>
<evidence type="ECO:0000256" key="1">
    <source>
        <dbReference type="SAM" id="Phobius"/>
    </source>
</evidence>
<keyword evidence="3" id="KW-1185">Reference proteome</keyword>
<evidence type="ECO:0000313" key="3">
    <source>
        <dbReference type="Proteomes" id="UP001166191"/>
    </source>
</evidence>
<dbReference type="Proteomes" id="UP001166191">
    <property type="component" value="Unassembled WGS sequence"/>
</dbReference>
<reference evidence="2" key="1">
    <citation type="submission" date="2021-06" db="EMBL/GenBank/DDBJ databases">
        <title>Paracoccus bacterium XHP0099 sp. nov., isolated from the surface waters of the Yellow Sea.</title>
        <authorList>
            <person name="Xue H."/>
            <person name="Zhang D."/>
        </authorList>
    </citation>
    <scope>NUCLEOTIDE SEQUENCE</scope>
    <source>
        <strain evidence="2">XHP0099</strain>
    </source>
</reference>
<dbReference type="EMBL" id="JAHKNG010000012">
    <property type="protein sequence ID" value="MBU3030275.1"/>
    <property type="molecule type" value="Genomic_DNA"/>
</dbReference>
<dbReference type="RefSeq" id="WP_216032951.1">
    <property type="nucleotide sequence ID" value="NZ_JAHKNG010000012.1"/>
</dbReference>
<sequence>MARRAKGGATVSIAAMGIGAILGGVLIGGGPGQGRAERRDEMRRSDLWALEAQLDCLARKRGSLDARIETTAACPDQPQLTDRETGEPYRIEQIDDENLRLCASFEIARGEGEIIRAGENFDAEGCRVMNLPGSSYRPEG</sequence>
<keyword evidence="1" id="KW-0472">Membrane</keyword>
<name>A0ABS6AI43_9RHOB</name>